<name>A0A540LA85_MALBA</name>
<protein>
    <submittedName>
        <fullName evidence="1">Uncharacterized protein</fullName>
    </submittedName>
</protein>
<evidence type="ECO:0000313" key="1">
    <source>
        <dbReference type="EMBL" id="TQD83393.1"/>
    </source>
</evidence>
<gene>
    <name evidence="1" type="ORF">C1H46_031038</name>
</gene>
<accession>A0A540LA85</accession>
<dbReference type="Proteomes" id="UP000315295">
    <property type="component" value="Unassembled WGS sequence"/>
</dbReference>
<organism evidence="1 2">
    <name type="scientific">Malus baccata</name>
    <name type="common">Siberian crab apple</name>
    <name type="synonym">Pyrus baccata</name>
    <dbReference type="NCBI Taxonomy" id="106549"/>
    <lineage>
        <taxon>Eukaryota</taxon>
        <taxon>Viridiplantae</taxon>
        <taxon>Streptophyta</taxon>
        <taxon>Embryophyta</taxon>
        <taxon>Tracheophyta</taxon>
        <taxon>Spermatophyta</taxon>
        <taxon>Magnoliopsida</taxon>
        <taxon>eudicotyledons</taxon>
        <taxon>Gunneridae</taxon>
        <taxon>Pentapetalae</taxon>
        <taxon>rosids</taxon>
        <taxon>fabids</taxon>
        <taxon>Rosales</taxon>
        <taxon>Rosaceae</taxon>
        <taxon>Amygdaloideae</taxon>
        <taxon>Maleae</taxon>
        <taxon>Malus</taxon>
    </lineage>
</organism>
<dbReference type="EMBL" id="VIEB01000680">
    <property type="protein sequence ID" value="TQD83393.1"/>
    <property type="molecule type" value="Genomic_DNA"/>
</dbReference>
<dbReference type="AlphaFoldDB" id="A0A540LA85"/>
<proteinExistence type="predicted"/>
<evidence type="ECO:0000313" key="2">
    <source>
        <dbReference type="Proteomes" id="UP000315295"/>
    </source>
</evidence>
<keyword evidence="2" id="KW-1185">Reference proteome</keyword>
<comment type="caution">
    <text evidence="1">The sequence shown here is derived from an EMBL/GenBank/DDBJ whole genome shotgun (WGS) entry which is preliminary data.</text>
</comment>
<sequence length="114" mass="12390">MIEIILNTSHVPHTWLILDGKLNGSSNVLTGSSVHNTTIFSLFALVGNFACGLPRASWLVLSSLWMPSKSCSWLEVAIGEEMLGWKREIQQVEMSCRGGGCSSSICLGFLFVSV</sequence>
<reference evidence="1 2" key="1">
    <citation type="journal article" date="2019" name="G3 (Bethesda)">
        <title>Sequencing of a Wild Apple (Malus baccata) Genome Unravels the Differences Between Cultivated and Wild Apple Species Regarding Disease Resistance and Cold Tolerance.</title>
        <authorList>
            <person name="Chen X."/>
        </authorList>
    </citation>
    <scope>NUCLEOTIDE SEQUENCE [LARGE SCALE GENOMIC DNA]</scope>
    <source>
        <strain evidence="2">cv. Shandingzi</strain>
        <tissue evidence="1">Leaves</tissue>
    </source>
</reference>